<evidence type="ECO:0000313" key="3">
    <source>
        <dbReference type="Proteomes" id="UP000305729"/>
    </source>
</evidence>
<evidence type="ECO:0000313" key="2">
    <source>
        <dbReference type="EMBL" id="QPB82890.1"/>
    </source>
</evidence>
<evidence type="ECO:0000259" key="1">
    <source>
        <dbReference type="Pfam" id="PF13460"/>
    </source>
</evidence>
<dbReference type="AlphaFoldDB" id="A0A5S3V0X5"/>
<dbReference type="Gene3D" id="3.40.50.720">
    <property type="entry name" value="NAD(P)-binding Rossmann-like Domain"/>
    <property type="match status" value="1"/>
</dbReference>
<dbReference type="SUPFAM" id="SSF51735">
    <property type="entry name" value="NAD(P)-binding Rossmann-fold domains"/>
    <property type="match status" value="1"/>
</dbReference>
<dbReference type="Pfam" id="PF13460">
    <property type="entry name" value="NAD_binding_10"/>
    <property type="match status" value="1"/>
</dbReference>
<dbReference type="PANTHER" id="PTHR15020">
    <property type="entry name" value="FLAVIN REDUCTASE-RELATED"/>
    <property type="match status" value="1"/>
</dbReference>
<dbReference type="STRING" id="43658.AT705_00650"/>
<dbReference type="PANTHER" id="PTHR15020:SF11">
    <property type="entry name" value="OS06G0360300 PROTEIN"/>
    <property type="match status" value="1"/>
</dbReference>
<reference evidence="2 3" key="1">
    <citation type="submission" date="2019-10" db="EMBL/GenBank/DDBJ databases">
        <title>Pseudoalteromonas rubra S4059.</title>
        <authorList>
            <person name="Paulsen S."/>
            <person name="Wang X."/>
        </authorList>
    </citation>
    <scope>NUCLEOTIDE SEQUENCE [LARGE SCALE GENOMIC DNA]</scope>
    <source>
        <strain evidence="2 3">S4059</strain>
    </source>
</reference>
<organism evidence="2 3">
    <name type="scientific">Pseudoalteromonas rubra</name>
    <dbReference type="NCBI Taxonomy" id="43658"/>
    <lineage>
        <taxon>Bacteria</taxon>
        <taxon>Pseudomonadati</taxon>
        <taxon>Pseudomonadota</taxon>
        <taxon>Gammaproteobacteria</taxon>
        <taxon>Alteromonadales</taxon>
        <taxon>Pseudoalteromonadaceae</taxon>
        <taxon>Pseudoalteromonas</taxon>
    </lineage>
</organism>
<sequence>MTAKGCVMILVIGASGATGRLVVEQLMLAQVQVRVLVRQSSAQLETLKANPQLDVRVGNIAELSTRELEALVADVKTVICCLGHRATFQGIYGHPRRLVRDAVQSVCQAIANKDGGSPAKFILMNSTGCTCESLHERPPLAHRAVVALLRLCLPPHPDNEAAAKLLRASSPAKEGVEWVVVRPDSLTNDAQVTAYDVHPSPIRDAIFDAGKTSRINVAHFMCQLALDPALWQQWQGCSPVLYNQDQG</sequence>
<dbReference type="InterPro" id="IPR036291">
    <property type="entry name" value="NAD(P)-bd_dom_sf"/>
</dbReference>
<dbReference type="EMBL" id="CP045429">
    <property type="protein sequence ID" value="QPB82890.1"/>
    <property type="molecule type" value="Genomic_DNA"/>
</dbReference>
<name>A0A5S3V0X5_9GAMM</name>
<gene>
    <name evidence="2" type="ORF">CWC22_007745</name>
</gene>
<protein>
    <submittedName>
        <fullName evidence="2">NAD(P)H-binding protein</fullName>
    </submittedName>
</protein>
<feature type="domain" description="NAD(P)-binding" evidence="1">
    <location>
        <begin position="13"/>
        <end position="228"/>
    </location>
</feature>
<proteinExistence type="predicted"/>
<dbReference type="InterPro" id="IPR016040">
    <property type="entry name" value="NAD(P)-bd_dom"/>
</dbReference>
<dbReference type="Proteomes" id="UP000305729">
    <property type="component" value="Chromosome 1"/>
</dbReference>
<accession>A0A5S3V0X5</accession>